<dbReference type="Gene3D" id="1.25.40.10">
    <property type="entry name" value="Tetratricopeptide repeat domain"/>
    <property type="match status" value="1"/>
</dbReference>
<evidence type="ECO:0000256" key="1">
    <source>
        <dbReference type="SAM" id="MobiDB-lite"/>
    </source>
</evidence>
<dbReference type="PANTHER" id="PTHR43628:SF1">
    <property type="entry name" value="CHITIN SYNTHASE REGULATORY FACTOR 2-RELATED"/>
    <property type="match status" value="1"/>
</dbReference>
<dbReference type="SMART" id="SM00671">
    <property type="entry name" value="SEL1"/>
    <property type="match status" value="3"/>
</dbReference>
<keyword evidence="3" id="KW-1185">Reference proteome</keyword>
<feature type="compositionally biased region" description="Low complexity" evidence="1">
    <location>
        <begin position="267"/>
        <end position="297"/>
    </location>
</feature>
<sequence length="560" mass="61640">MFKKLHFNHNESPKSESLSSFSSATPNSRMIPLPPAVYDAVYDGQNGINRPQWQTPKEQQYNYNERNSDCFKYETFGGRESLVDPITAYRPSDLPRETFIKPIKSRVVVHTNLTSPESHVTTTSESASLTATATATNKPHKMKIVTTALPNPKTAFFAGDTTVPDPEIRTMEPPTPVRSRVHLAELPDQEQQSRSEVFSLQPAPMTSRQTGTTTKSSLSSYTRQHPQPLPPLVIPPTPNRSVSSPSQHMVVPNQRTSSIQDSPWQITPGSLTPGSSHGGSSPIGSTSSPLSASPHTPIGHSLLHTQMPSPSSSFSHSNSHSNASSPSLSPSGQPSESKWKNIGKKTQETAMSGLRPGSESGTESGVEQLVHNGIKFHEAGQFEKATELFRQAAALDFPIAMFLYGVSLRHGWGCKKNEHLAFQYLQKAAEHAVLDINSLSSTVNTSASKGELIMAIYELGVSFRHGWGCKKNKETAVYFFKIAADLGDADAQNDLGHCYYNGHGTKKDLYMAAKYYRMADKQGQGIMGNSWIHKAKYDKAKPQVVLAWFCNMVWFKYELK</sequence>
<feature type="compositionally biased region" description="Polar residues" evidence="1">
    <location>
        <begin position="189"/>
        <end position="225"/>
    </location>
</feature>
<dbReference type="InterPro" id="IPR052945">
    <property type="entry name" value="Mitotic_Regulator"/>
</dbReference>
<feature type="compositionally biased region" description="Polar residues" evidence="1">
    <location>
        <begin position="239"/>
        <end position="265"/>
    </location>
</feature>
<protein>
    <submittedName>
        <fullName evidence="2">Uncharacterized protein</fullName>
    </submittedName>
</protein>
<accession>A0ABR3B247</accession>
<evidence type="ECO:0000313" key="3">
    <source>
        <dbReference type="Proteomes" id="UP001448207"/>
    </source>
</evidence>
<dbReference type="InterPro" id="IPR011990">
    <property type="entry name" value="TPR-like_helical_dom_sf"/>
</dbReference>
<dbReference type="Pfam" id="PF08238">
    <property type="entry name" value="Sel1"/>
    <property type="match status" value="4"/>
</dbReference>
<dbReference type="SUPFAM" id="SSF81901">
    <property type="entry name" value="HCP-like"/>
    <property type="match status" value="1"/>
</dbReference>
<dbReference type="Proteomes" id="UP001448207">
    <property type="component" value="Unassembled WGS sequence"/>
</dbReference>
<evidence type="ECO:0000313" key="2">
    <source>
        <dbReference type="EMBL" id="KAL0087824.1"/>
    </source>
</evidence>
<name>A0ABR3B247_PHYBL</name>
<dbReference type="EMBL" id="JBCLYO010000006">
    <property type="protein sequence ID" value="KAL0087824.1"/>
    <property type="molecule type" value="Genomic_DNA"/>
</dbReference>
<feature type="region of interest" description="Disordered" evidence="1">
    <location>
        <begin position="1"/>
        <end position="26"/>
    </location>
</feature>
<dbReference type="PANTHER" id="PTHR43628">
    <property type="entry name" value="ACTIVATOR OF C KINASE PROTEIN 1-RELATED"/>
    <property type="match status" value="1"/>
</dbReference>
<reference evidence="2 3" key="1">
    <citation type="submission" date="2024-04" db="EMBL/GenBank/DDBJ databases">
        <title>Symmetric and asymmetric DNA N6-adenine methylation regulates different biological responses in Mucorales.</title>
        <authorList>
            <consortium name="Lawrence Berkeley National Laboratory"/>
            <person name="Lax C."/>
            <person name="Mondo S.J."/>
            <person name="Osorio-Concepcion M."/>
            <person name="Muszewska A."/>
            <person name="Corrochano-Luque M."/>
            <person name="Gutierrez G."/>
            <person name="Riley R."/>
            <person name="Lipzen A."/>
            <person name="Guo J."/>
            <person name="Hundley H."/>
            <person name="Amirebrahimi M."/>
            <person name="Ng V."/>
            <person name="Lorenzo-Gutierrez D."/>
            <person name="Binder U."/>
            <person name="Yang J."/>
            <person name="Song Y."/>
            <person name="Canovas D."/>
            <person name="Navarro E."/>
            <person name="Freitag M."/>
            <person name="Gabaldon T."/>
            <person name="Grigoriev I.V."/>
            <person name="Corrochano L.M."/>
            <person name="Nicolas F.E."/>
            <person name="Garre V."/>
        </authorList>
    </citation>
    <scope>NUCLEOTIDE SEQUENCE [LARGE SCALE GENOMIC DNA]</scope>
    <source>
        <strain evidence="2 3">L51</strain>
    </source>
</reference>
<comment type="caution">
    <text evidence="2">The sequence shown here is derived from an EMBL/GenBank/DDBJ whole genome shotgun (WGS) entry which is preliminary data.</text>
</comment>
<feature type="compositionally biased region" description="Low complexity" evidence="1">
    <location>
        <begin position="308"/>
        <end position="336"/>
    </location>
</feature>
<organism evidence="2 3">
    <name type="scientific">Phycomyces blakesleeanus</name>
    <dbReference type="NCBI Taxonomy" id="4837"/>
    <lineage>
        <taxon>Eukaryota</taxon>
        <taxon>Fungi</taxon>
        <taxon>Fungi incertae sedis</taxon>
        <taxon>Mucoromycota</taxon>
        <taxon>Mucoromycotina</taxon>
        <taxon>Mucoromycetes</taxon>
        <taxon>Mucorales</taxon>
        <taxon>Phycomycetaceae</taxon>
        <taxon>Phycomyces</taxon>
    </lineage>
</organism>
<proteinExistence type="predicted"/>
<gene>
    <name evidence="2" type="ORF">J3Q64DRAFT_1697607</name>
</gene>
<feature type="compositionally biased region" description="Pro residues" evidence="1">
    <location>
        <begin position="227"/>
        <end position="238"/>
    </location>
</feature>
<dbReference type="InterPro" id="IPR006597">
    <property type="entry name" value="Sel1-like"/>
</dbReference>
<feature type="region of interest" description="Disordered" evidence="1">
    <location>
        <begin position="156"/>
        <end position="339"/>
    </location>
</feature>